<dbReference type="Proteomes" id="UP000646749">
    <property type="component" value="Unassembled WGS sequence"/>
</dbReference>
<accession>A0ABQ4EDJ5</accession>
<feature type="region of interest" description="Disordered" evidence="1">
    <location>
        <begin position="106"/>
        <end position="147"/>
    </location>
</feature>
<organism evidence="3 4">
    <name type="scientific">Plantactinospora endophytica</name>
    <dbReference type="NCBI Taxonomy" id="673535"/>
    <lineage>
        <taxon>Bacteria</taxon>
        <taxon>Bacillati</taxon>
        <taxon>Actinomycetota</taxon>
        <taxon>Actinomycetes</taxon>
        <taxon>Micromonosporales</taxon>
        <taxon>Micromonosporaceae</taxon>
        <taxon>Plantactinospora</taxon>
    </lineage>
</organism>
<feature type="region of interest" description="Disordered" evidence="1">
    <location>
        <begin position="174"/>
        <end position="255"/>
    </location>
</feature>
<comment type="caution">
    <text evidence="3">The sequence shown here is derived from an EMBL/GenBank/DDBJ whole genome shotgun (WGS) entry which is preliminary data.</text>
</comment>
<sequence>MTVATAMPADEERLRPLYARVLRLRHVDPGGMLCFVFFEGTVALGLLLALAELVHWWGVFVLPAAVAVMVKINDVVAAAVLRSAARVPAQERERFRREIQPAIGRASVPKRSLAQPGQPGPTERLSAPGPDTSESGNAPSRPAGQRLPIRFLPVARPFSMTAVVRARLELGGRRRPRVDPAGPERADGGGPGQETARPPTGLPQARTASSSSAAPVGRARNSGLAERLDQRPVRRWLSRQDPIDTSRQSARRRYK</sequence>
<name>A0ABQ4EDJ5_9ACTN</name>
<dbReference type="EMBL" id="BONW01000046">
    <property type="protein sequence ID" value="GIG92790.1"/>
    <property type="molecule type" value="Genomic_DNA"/>
</dbReference>
<protein>
    <submittedName>
        <fullName evidence="3">Uncharacterized protein</fullName>
    </submittedName>
</protein>
<evidence type="ECO:0000313" key="3">
    <source>
        <dbReference type="EMBL" id="GIG92790.1"/>
    </source>
</evidence>
<proteinExistence type="predicted"/>
<feature type="transmembrane region" description="Helical" evidence="2">
    <location>
        <begin position="30"/>
        <end position="50"/>
    </location>
</feature>
<evidence type="ECO:0000256" key="1">
    <source>
        <dbReference type="SAM" id="MobiDB-lite"/>
    </source>
</evidence>
<keyword evidence="2" id="KW-0812">Transmembrane</keyword>
<reference evidence="3 4" key="1">
    <citation type="submission" date="2021-01" db="EMBL/GenBank/DDBJ databases">
        <title>Whole genome shotgun sequence of Plantactinospora endophytica NBRC 110450.</title>
        <authorList>
            <person name="Komaki H."/>
            <person name="Tamura T."/>
        </authorList>
    </citation>
    <scope>NUCLEOTIDE SEQUENCE [LARGE SCALE GENOMIC DNA]</scope>
    <source>
        <strain evidence="3 4">NBRC 110450</strain>
    </source>
</reference>
<keyword evidence="4" id="KW-1185">Reference proteome</keyword>
<gene>
    <name evidence="3" type="ORF">Pen02_77260</name>
</gene>
<evidence type="ECO:0000256" key="2">
    <source>
        <dbReference type="SAM" id="Phobius"/>
    </source>
</evidence>
<keyword evidence="2" id="KW-1133">Transmembrane helix</keyword>
<keyword evidence="2" id="KW-0472">Membrane</keyword>
<feature type="transmembrane region" description="Helical" evidence="2">
    <location>
        <begin position="56"/>
        <end position="81"/>
    </location>
</feature>
<evidence type="ECO:0000313" key="4">
    <source>
        <dbReference type="Proteomes" id="UP000646749"/>
    </source>
</evidence>